<evidence type="ECO:0000256" key="5">
    <source>
        <dbReference type="ARBA" id="ARBA00023235"/>
    </source>
</evidence>
<gene>
    <name evidence="11" type="ORF">KDW_47130</name>
</gene>
<keyword evidence="4" id="KW-0067">ATP-binding</keyword>
<evidence type="ECO:0000256" key="7">
    <source>
        <dbReference type="ARBA" id="ARBA00034808"/>
    </source>
</evidence>
<dbReference type="PANTHER" id="PTHR11070:SF45">
    <property type="entry name" value="DNA 3'-5' HELICASE"/>
    <property type="match status" value="1"/>
</dbReference>
<dbReference type="GO" id="GO:0005829">
    <property type="term" value="C:cytosol"/>
    <property type="evidence" value="ECO:0007669"/>
    <property type="project" value="TreeGrafter"/>
</dbReference>
<dbReference type="Pfam" id="PF13361">
    <property type="entry name" value="UvrD_C"/>
    <property type="match status" value="2"/>
</dbReference>
<keyword evidence="2" id="KW-0378">Hydrolase</keyword>
<evidence type="ECO:0000313" key="12">
    <source>
        <dbReference type="Proteomes" id="UP000326912"/>
    </source>
</evidence>
<dbReference type="EMBL" id="BKZW01000002">
    <property type="protein sequence ID" value="GER90551.1"/>
    <property type="molecule type" value="Genomic_DNA"/>
</dbReference>
<organism evidence="11 12">
    <name type="scientific">Dictyobacter vulcani</name>
    <dbReference type="NCBI Taxonomy" id="2607529"/>
    <lineage>
        <taxon>Bacteria</taxon>
        <taxon>Bacillati</taxon>
        <taxon>Chloroflexota</taxon>
        <taxon>Ktedonobacteria</taxon>
        <taxon>Ktedonobacterales</taxon>
        <taxon>Dictyobacteraceae</taxon>
        <taxon>Dictyobacter</taxon>
    </lineage>
</organism>
<evidence type="ECO:0000256" key="8">
    <source>
        <dbReference type="ARBA" id="ARBA00048988"/>
    </source>
</evidence>
<evidence type="ECO:0000259" key="9">
    <source>
        <dbReference type="Pfam" id="PF00580"/>
    </source>
</evidence>
<dbReference type="GO" id="GO:0043138">
    <property type="term" value="F:3'-5' DNA helicase activity"/>
    <property type="evidence" value="ECO:0007669"/>
    <property type="project" value="UniProtKB-EC"/>
</dbReference>
<dbReference type="Gene3D" id="3.40.50.300">
    <property type="entry name" value="P-loop containing nucleotide triphosphate hydrolases"/>
    <property type="match status" value="2"/>
</dbReference>
<feature type="domain" description="UvrD-like helicase C-terminal" evidence="10">
    <location>
        <begin position="190"/>
        <end position="256"/>
    </location>
</feature>
<keyword evidence="3" id="KW-0347">Helicase</keyword>
<dbReference type="GO" id="GO:0000725">
    <property type="term" value="P:recombinational repair"/>
    <property type="evidence" value="ECO:0007669"/>
    <property type="project" value="TreeGrafter"/>
</dbReference>
<evidence type="ECO:0000256" key="6">
    <source>
        <dbReference type="ARBA" id="ARBA00034617"/>
    </source>
</evidence>
<evidence type="ECO:0000256" key="2">
    <source>
        <dbReference type="ARBA" id="ARBA00022801"/>
    </source>
</evidence>
<evidence type="ECO:0000256" key="4">
    <source>
        <dbReference type="ARBA" id="ARBA00022840"/>
    </source>
</evidence>
<dbReference type="AlphaFoldDB" id="A0A5J4KVQ1"/>
<dbReference type="GO" id="GO:0016887">
    <property type="term" value="F:ATP hydrolysis activity"/>
    <property type="evidence" value="ECO:0007669"/>
    <property type="project" value="RHEA"/>
</dbReference>
<dbReference type="GO" id="GO:0005524">
    <property type="term" value="F:ATP binding"/>
    <property type="evidence" value="ECO:0007669"/>
    <property type="project" value="UniProtKB-KW"/>
</dbReference>
<keyword evidence="5" id="KW-0413">Isomerase</keyword>
<reference evidence="11 12" key="1">
    <citation type="submission" date="2019-10" db="EMBL/GenBank/DDBJ databases">
        <title>Dictyobacter vulcani sp. nov., within the class Ktedonobacteria, isolated from soil of volcanic Mt. Zao.</title>
        <authorList>
            <person name="Zheng Y."/>
            <person name="Wang C.M."/>
            <person name="Sakai Y."/>
            <person name="Abe K."/>
            <person name="Yokota A."/>
            <person name="Yabe S."/>
        </authorList>
    </citation>
    <scope>NUCLEOTIDE SEQUENCE [LARGE SCALE GENOMIC DNA]</scope>
    <source>
        <strain evidence="11 12">W12</strain>
    </source>
</reference>
<accession>A0A5J4KVQ1</accession>
<evidence type="ECO:0000256" key="3">
    <source>
        <dbReference type="ARBA" id="ARBA00022806"/>
    </source>
</evidence>
<dbReference type="PANTHER" id="PTHR11070">
    <property type="entry name" value="UVRD / RECB / PCRA DNA HELICASE FAMILY MEMBER"/>
    <property type="match status" value="1"/>
</dbReference>
<dbReference type="SUPFAM" id="SSF52540">
    <property type="entry name" value="P-loop containing nucleoside triphosphate hydrolases"/>
    <property type="match status" value="1"/>
</dbReference>
<evidence type="ECO:0000256" key="1">
    <source>
        <dbReference type="ARBA" id="ARBA00022741"/>
    </source>
</evidence>
<sequence length="279" mass="30987">MRRLRAAEIVEQSPFYQQYDAVVIDEAQDLDPSALRMLIALCKAPNRLFITADANQSIYGSSFSWSDVHDSLRFQGRTCVLKANYRSTAEVGEAALSYLNNEVLEPEVIQAQYINSGPTPDARTVSSINHEAQLLANYFKRASRTLRLPIGSCAVLCPSESAGRGLATALENQGLEATYMAGRDLDLSRPGIKVINLKSSKGLEFPIVALAGFSATNYPVIPLDATDEERAEHLSRERRTMFVGMTRAMRALLVIIPHDTTTPLLEGFDPQYWNFNRKI</sequence>
<dbReference type="InterPro" id="IPR000212">
    <property type="entry name" value="DNA_helicase_UvrD/REP"/>
</dbReference>
<name>A0A5J4KVQ1_9CHLR</name>
<evidence type="ECO:0000313" key="11">
    <source>
        <dbReference type="EMBL" id="GER90551.1"/>
    </source>
</evidence>
<comment type="caution">
    <text evidence="11">The sequence shown here is derived from an EMBL/GenBank/DDBJ whole genome shotgun (WGS) entry which is preliminary data.</text>
</comment>
<feature type="domain" description="UvrD-like helicase ATP-binding" evidence="9">
    <location>
        <begin position="16"/>
        <end position="60"/>
    </location>
</feature>
<keyword evidence="1" id="KW-0547">Nucleotide-binding</keyword>
<dbReference type="InterPro" id="IPR014016">
    <property type="entry name" value="UvrD-like_ATP-bd"/>
</dbReference>
<feature type="domain" description="UvrD-like helicase C-terminal" evidence="10">
    <location>
        <begin position="80"/>
        <end position="180"/>
    </location>
</feature>
<dbReference type="GO" id="GO:0003677">
    <property type="term" value="F:DNA binding"/>
    <property type="evidence" value="ECO:0007669"/>
    <property type="project" value="InterPro"/>
</dbReference>
<keyword evidence="12" id="KW-1185">Reference proteome</keyword>
<comment type="catalytic activity">
    <reaction evidence="8">
        <text>ATP + H2O = ADP + phosphate + H(+)</text>
        <dbReference type="Rhea" id="RHEA:13065"/>
        <dbReference type="ChEBI" id="CHEBI:15377"/>
        <dbReference type="ChEBI" id="CHEBI:15378"/>
        <dbReference type="ChEBI" id="CHEBI:30616"/>
        <dbReference type="ChEBI" id="CHEBI:43474"/>
        <dbReference type="ChEBI" id="CHEBI:456216"/>
        <dbReference type="EC" id="5.6.2.4"/>
    </reaction>
</comment>
<dbReference type="Pfam" id="PF00580">
    <property type="entry name" value="UvrD-helicase"/>
    <property type="match status" value="1"/>
</dbReference>
<proteinExistence type="predicted"/>
<dbReference type="Proteomes" id="UP000326912">
    <property type="component" value="Unassembled WGS sequence"/>
</dbReference>
<dbReference type="InterPro" id="IPR014017">
    <property type="entry name" value="DNA_helicase_UvrD-like_C"/>
</dbReference>
<dbReference type="InterPro" id="IPR027417">
    <property type="entry name" value="P-loop_NTPase"/>
</dbReference>
<dbReference type="EC" id="5.6.2.4" evidence="7"/>
<evidence type="ECO:0000259" key="10">
    <source>
        <dbReference type="Pfam" id="PF13361"/>
    </source>
</evidence>
<protein>
    <recommendedName>
        <fullName evidence="7">DNA 3'-5' helicase</fullName>
        <ecNumber evidence="7">5.6.2.4</ecNumber>
    </recommendedName>
</protein>
<comment type="catalytic activity">
    <reaction evidence="6">
        <text>Couples ATP hydrolysis with the unwinding of duplex DNA by translocating in the 3'-5' direction.</text>
        <dbReference type="EC" id="5.6.2.4"/>
    </reaction>
</comment>